<reference evidence="1" key="1">
    <citation type="submission" date="2021-02" db="EMBL/GenBank/DDBJ databases">
        <authorList>
            <person name="Nowell W R."/>
        </authorList>
    </citation>
    <scope>NUCLEOTIDE SEQUENCE</scope>
</reference>
<sequence length="162" mass="18868">MQKQWNEIARYQNILTIRVETIRETVLYELMDTIKNVTSMNSQLSAADRKLFISKMLDTITEIEQDAHLLYIMAKTYHDISSAYIASQIANVSKLLVLPTDDERQAAMTQLDQNLLFTSTEISQMVLERTQQYQQRKQEIQEEYKQIIQQMMLDELAAGIGK</sequence>
<comment type="caution">
    <text evidence="1">The sequence shown here is derived from an EMBL/GenBank/DDBJ whole genome shotgun (WGS) entry which is preliminary data.</text>
</comment>
<dbReference type="AlphaFoldDB" id="A0A819TE06"/>
<gene>
    <name evidence="1" type="ORF">OKA104_LOCUS33998</name>
</gene>
<name>A0A819TE06_9BILA</name>
<dbReference type="Proteomes" id="UP000663881">
    <property type="component" value="Unassembled WGS sequence"/>
</dbReference>
<proteinExistence type="predicted"/>
<evidence type="ECO:0000313" key="1">
    <source>
        <dbReference type="EMBL" id="CAF4071433.1"/>
    </source>
</evidence>
<evidence type="ECO:0000313" key="2">
    <source>
        <dbReference type="Proteomes" id="UP000663881"/>
    </source>
</evidence>
<protein>
    <submittedName>
        <fullName evidence="1">Uncharacterized protein</fullName>
    </submittedName>
</protein>
<accession>A0A819TE06</accession>
<dbReference type="EMBL" id="CAJOAY010004477">
    <property type="protein sequence ID" value="CAF4071433.1"/>
    <property type="molecule type" value="Genomic_DNA"/>
</dbReference>
<organism evidence="1 2">
    <name type="scientific">Adineta steineri</name>
    <dbReference type="NCBI Taxonomy" id="433720"/>
    <lineage>
        <taxon>Eukaryota</taxon>
        <taxon>Metazoa</taxon>
        <taxon>Spiralia</taxon>
        <taxon>Gnathifera</taxon>
        <taxon>Rotifera</taxon>
        <taxon>Eurotatoria</taxon>
        <taxon>Bdelloidea</taxon>
        <taxon>Adinetida</taxon>
        <taxon>Adinetidae</taxon>
        <taxon>Adineta</taxon>
    </lineage>
</organism>